<keyword evidence="2" id="KW-1185">Reference proteome</keyword>
<gene>
    <name evidence="1" type="ORF">SAMN05216231_2859</name>
</gene>
<accession>A0A1H1EFG8</accession>
<organism evidence="1 2">
    <name type="scientific">Virgibacillus salinus</name>
    <dbReference type="NCBI Taxonomy" id="553311"/>
    <lineage>
        <taxon>Bacteria</taxon>
        <taxon>Bacillati</taxon>
        <taxon>Bacillota</taxon>
        <taxon>Bacilli</taxon>
        <taxon>Bacillales</taxon>
        <taxon>Bacillaceae</taxon>
        <taxon>Virgibacillus</taxon>
    </lineage>
</organism>
<dbReference type="EMBL" id="FNKD01000003">
    <property type="protein sequence ID" value="SDQ87320.1"/>
    <property type="molecule type" value="Genomic_DNA"/>
</dbReference>
<reference evidence="1 2" key="1">
    <citation type="submission" date="2016-10" db="EMBL/GenBank/DDBJ databases">
        <authorList>
            <person name="de Groot N.N."/>
        </authorList>
    </citation>
    <scope>NUCLEOTIDE SEQUENCE [LARGE SCALE GENOMIC DNA]</scope>
    <source>
        <strain evidence="1 2">CGMCC 1.10449</strain>
    </source>
</reference>
<dbReference type="AlphaFoldDB" id="A0A1H1EFG8"/>
<evidence type="ECO:0000313" key="2">
    <source>
        <dbReference type="Proteomes" id="UP000199444"/>
    </source>
</evidence>
<dbReference type="Proteomes" id="UP000199444">
    <property type="component" value="Unassembled WGS sequence"/>
</dbReference>
<proteinExistence type="predicted"/>
<name>A0A1H1EFG8_9BACI</name>
<sequence length="57" mass="6068">MNMEVHNWGLQVGNVQIDAITSSSVFLVGDSEDIILSSFFDTPPEATMIGSIVPLSG</sequence>
<dbReference type="STRING" id="553311.SAMN05216231_2859"/>
<dbReference type="RefSeq" id="WP_092493638.1">
    <property type="nucleotide sequence ID" value="NZ_FNKD01000003.1"/>
</dbReference>
<evidence type="ECO:0000313" key="1">
    <source>
        <dbReference type="EMBL" id="SDQ87320.1"/>
    </source>
</evidence>
<protein>
    <submittedName>
        <fullName evidence="1">Spore germination protein PD</fullName>
    </submittedName>
</protein>